<dbReference type="InterPro" id="IPR000772">
    <property type="entry name" value="Ricin_B_lectin"/>
</dbReference>
<dbReference type="EMBL" id="JBHRZH010000041">
    <property type="protein sequence ID" value="MFC3765588.1"/>
    <property type="molecule type" value="Genomic_DNA"/>
</dbReference>
<feature type="domain" description="Ricin B lectin" evidence="2">
    <location>
        <begin position="59"/>
        <end position="189"/>
    </location>
</feature>
<feature type="region of interest" description="Disordered" evidence="1">
    <location>
        <begin position="28"/>
        <end position="50"/>
    </location>
</feature>
<dbReference type="PROSITE" id="PS50231">
    <property type="entry name" value="RICIN_B_LECTIN"/>
    <property type="match status" value="1"/>
</dbReference>
<sequence>MAYHGVANPGGSCGGDRATRIGRITWRADGTPSFGTPASTGTTLALPSGDPGSVSVPLGDYELMAQHSGKALSVRGSSVVTETSTGARSQRWRVRRLADGSYSVQSVASGRVLAVAGCASADGAAVVVAASSGTSCQRWYVDGAYGAYSRVTSVLAGRGLDVAWASPEDGAAVVVWPYAYTTNSRWILRRVR</sequence>
<proteinExistence type="predicted"/>
<name>A0ABV7YKV7_9ACTN</name>
<protein>
    <submittedName>
        <fullName evidence="3">RICIN domain-containing protein</fullName>
    </submittedName>
</protein>
<feature type="compositionally biased region" description="Polar residues" evidence="1">
    <location>
        <begin position="33"/>
        <end position="45"/>
    </location>
</feature>
<dbReference type="InterPro" id="IPR035992">
    <property type="entry name" value="Ricin_B-like_lectins"/>
</dbReference>
<evidence type="ECO:0000259" key="2">
    <source>
        <dbReference type="SMART" id="SM00458"/>
    </source>
</evidence>
<dbReference type="Proteomes" id="UP001595699">
    <property type="component" value="Unassembled WGS sequence"/>
</dbReference>
<gene>
    <name evidence="3" type="ORF">ACFOUW_32470</name>
</gene>
<dbReference type="SUPFAM" id="SSF50370">
    <property type="entry name" value="Ricin B-like lectins"/>
    <property type="match status" value="1"/>
</dbReference>
<organism evidence="3 4">
    <name type="scientific">Tenggerimyces flavus</name>
    <dbReference type="NCBI Taxonomy" id="1708749"/>
    <lineage>
        <taxon>Bacteria</taxon>
        <taxon>Bacillati</taxon>
        <taxon>Actinomycetota</taxon>
        <taxon>Actinomycetes</taxon>
        <taxon>Propionibacteriales</taxon>
        <taxon>Nocardioidaceae</taxon>
        <taxon>Tenggerimyces</taxon>
    </lineage>
</organism>
<comment type="caution">
    <text evidence="3">The sequence shown here is derived from an EMBL/GenBank/DDBJ whole genome shotgun (WGS) entry which is preliminary data.</text>
</comment>
<dbReference type="Gene3D" id="2.80.10.50">
    <property type="match status" value="1"/>
</dbReference>
<dbReference type="Pfam" id="PF14200">
    <property type="entry name" value="RicinB_lectin_2"/>
    <property type="match status" value="2"/>
</dbReference>
<dbReference type="SUPFAM" id="SSF75005">
    <property type="entry name" value="Arabinanase/levansucrase/invertase"/>
    <property type="match status" value="1"/>
</dbReference>
<evidence type="ECO:0000256" key="1">
    <source>
        <dbReference type="SAM" id="MobiDB-lite"/>
    </source>
</evidence>
<reference evidence="4" key="1">
    <citation type="journal article" date="2019" name="Int. J. Syst. Evol. Microbiol.">
        <title>The Global Catalogue of Microorganisms (GCM) 10K type strain sequencing project: providing services to taxonomists for standard genome sequencing and annotation.</title>
        <authorList>
            <consortium name="The Broad Institute Genomics Platform"/>
            <consortium name="The Broad Institute Genome Sequencing Center for Infectious Disease"/>
            <person name="Wu L."/>
            <person name="Ma J."/>
        </authorList>
    </citation>
    <scope>NUCLEOTIDE SEQUENCE [LARGE SCALE GENOMIC DNA]</scope>
    <source>
        <strain evidence="4">CGMCC 4.7241</strain>
    </source>
</reference>
<keyword evidence="4" id="KW-1185">Reference proteome</keyword>
<evidence type="ECO:0000313" key="3">
    <source>
        <dbReference type="EMBL" id="MFC3765588.1"/>
    </source>
</evidence>
<dbReference type="CDD" id="cd00161">
    <property type="entry name" value="beta-trefoil_Ricin-like"/>
    <property type="match status" value="1"/>
</dbReference>
<dbReference type="InterPro" id="IPR023296">
    <property type="entry name" value="Glyco_hydro_beta-prop_sf"/>
</dbReference>
<evidence type="ECO:0000313" key="4">
    <source>
        <dbReference type="Proteomes" id="UP001595699"/>
    </source>
</evidence>
<dbReference type="RefSeq" id="WP_205116574.1">
    <property type="nucleotide sequence ID" value="NZ_JAFBCM010000001.1"/>
</dbReference>
<accession>A0ABV7YKV7</accession>
<dbReference type="SMART" id="SM00458">
    <property type="entry name" value="RICIN"/>
    <property type="match status" value="1"/>
</dbReference>